<dbReference type="InterPro" id="IPR005756">
    <property type="entry name" value="Ribosomal_uL24_euk/arc"/>
</dbReference>
<accession>A0A811XSG1</accession>
<dbReference type="InterPro" id="IPR014722">
    <property type="entry name" value="Rib_uL2_dom2"/>
</dbReference>
<evidence type="ECO:0000313" key="4">
    <source>
        <dbReference type="EMBL" id="CAD7667504.1"/>
    </source>
</evidence>
<dbReference type="PANTHER" id="PTHR11143">
    <property type="entry name" value="60S RIBOSOMAL PROTEIN L26 FAMILY MEMBER"/>
    <property type="match status" value="1"/>
</dbReference>
<protein>
    <submittedName>
        <fullName evidence="4">(raccoon dog) hypothetical protein</fullName>
    </submittedName>
</protein>
<gene>
    <name evidence="4" type="ORF">NYPRO_LOCUS817</name>
</gene>
<sequence length="132" mass="15619">MKFNPFVTSDWSRNHKRHFNVPSHIYRKLMFSPLSKELRQKYNKLDGATVHVGTDPGKMVITGVKLYNDCKKIPEHKAKSHQVGKERSKYKEQLRRSRNIGISYMTLNKNCQNEKTIYIGEEMTFNRWMGKL</sequence>
<comment type="similarity">
    <text evidence="1">Belongs to the universal ribosomal protein uL24 family.</text>
</comment>
<dbReference type="Gene3D" id="2.30.30.30">
    <property type="match status" value="1"/>
</dbReference>
<dbReference type="GO" id="GO:0015934">
    <property type="term" value="C:large ribosomal subunit"/>
    <property type="evidence" value="ECO:0007669"/>
    <property type="project" value="InterPro"/>
</dbReference>
<evidence type="ECO:0000256" key="3">
    <source>
        <dbReference type="ARBA" id="ARBA00023274"/>
    </source>
</evidence>
<keyword evidence="5" id="KW-1185">Reference proteome</keyword>
<dbReference type="Proteomes" id="UP000645828">
    <property type="component" value="Unassembled WGS sequence"/>
</dbReference>
<reference evidence="4" key="1">
    <citation type="submission" date="2020-12" db="EMBL/GenBank/DDBJ databases">
        <authorList>
            <consortium name="Molecular Ecology Group"/>
        </authorList>
    </citation>
    <scope>NUCLEOTIDE SEQUENCE</scope>
    <source>
        <strain evidence="4">TBG_1078</strain>
    </source>
</reference>
<proteinExistence type="inferred from homology"/>
<evidence type="ECO:0000313" key="5">
    <source>
        <dbReference type="Proteomes" id="UP000645828"/>
    </source>
</evidence>
<dbReference type="GO" id="GO:0003735">
    <property type="term" value="F:structural constituent of ribosome"/>
    <property type="evidence" value="ECO:0007669"/>
    <property type="project" value="InterPro"/>
</dbReference>
<name>A0A811XSG1_NYCPR</name>
<dbReference type="EMBL" id="CAJHUB010000649">
    <property type="protein sequence ID" value="CAD7667504.1"/>
    <property type="molecule type" value="Genomic_DNA"/>
</dbReference>
<dbReference type="AlphaFoldDB" id="A0A811XSG1"/>
<dbReference type="Pfam" id="PF16906">
    <property type="entry name" value="Ribosomal_L26"/>
    <property type="match status" value="1"/>
</dbReference>
<evidence type="ECO:0000256" key="1">
    <source>
        <dbReference type="ARBA" id="ARBA00010618"/>
    </source>
</evidence>
<keyword evidence="2" id="KW-0689">Ribosomal protein</keyword>
<keyword evidence="3" id="KW-0687">Ribonucleoprotein</keyword>
<comment type="caution">
    <text evidence="4">The sequence shown here is derived from an EMBL/GenBank/DDBJ whole genome shotgun (WGS) entry which is preliminary data.</text>
</comment>
<organism evidence="4 5">
    <name type="scientific">Nyctereutes procyonoides</name>
    <name type="common">Raccoon dog</name>
    <name type="synonym">Canis procyonoides</name>
    <dbReference type="NCBI Taxonomy" id="34880"/>
    <lineage>
        <taxon>Eukaryota</taxon>
        <taxon>Metazoa</taxon>
        <taxon>Chordata</taxon>
        <taxon>Craniata</taxon>
        <taxon>Vertebrata</taxon>
        <taxon>Euteleostomi</taxon>
        <taxon>Mammalia</taxon>
        <taxon>Eutheria</taxon>
        <taxon>Laurasiatheria</taxon>
        <taxon>Carnivora</taxon>
        <taxon>Caniformia</taxon>
        <taxon>Canidae</taxon>
        <taxon>Nyctereutes</taxon>
    </lineage>
</organism>
<evidence type="ECO:0000256" key="2">
    <source>
        <dbReference type="ARBA" id="ARBA00022980"/>
    </source>
</evidence>
<dbReference type="GO" id="GO:0006412">
    <property type="term" value="P:translation"/>
    <property type="evidence" value="ECO:0007669"/>
    <property type="project" value="InterPro"/>
</dbReference>